<dbReference type="Proteomes" id="UP000326837">
    <property type="component" value="Chromosome"/>
</dbReference>
<dbReference type="Pfam" id="PF19654">
    <property type="entry name" value="DUF6157"/>
    <property type="match status" value="1"/>
</dbReference>
<keyword evidence="2" id="KW-1185">Reference proteome</keyword>
<gene>
    <name evidence="1" type="ORF">PLANPX_2798</name>
</gene>
<organism evidence="1 2">
    <name type="scientific">Lacipirellula parvula</name>
    <dbReference type="NCBI Taxonomy" id="2650471"/>
    <lineage>
        <taxon>Bacteria</taxon>
        <taxon>Pseudomonadati</taxon>
        <taxon>Planctomycetota</taxon>
        <taxon>Planctomycetia</taxon>
        <taxon>Pirellulales</taxon>
        <taxon>Lacipirellulaceae</taxon>
        <taxon>Lacipirellula</taxon>
    </lineage>
</organism>
<proteinExistence type="predicted"/>
<evidence type="ECO:0000313" key="2">
    <source>
        <dbReference type="Proteomes" id="UP000326837"/>
    </source>
</evidence>
<dbReference type="KEGG" id="lpav:PLANPX_2798"/>
<evidence type="ECO:0000313" key="1">
    <source>
        <dbReference type="EMBL" id="BBO33186.1"/>
    </source>
</evidence>
<dbReference type="InterPro" id="IPR046155">
    <property type="entry name" value="DUF6157"/>
</dbReference>
<sequence length="137" mass="15480">MNYYNAFIRLASDSAATHSAVPPARGEKRTIPVIEYELLAAKPYFYTQEELQFAVHVEREGIAPAQLKAKRRELWAEFFNKPRACLRCSSLPKKYGWGLHFDEQGRIGLVPVESAAYKKFSGSKTLKVVPAMSSKRA</sequence>
<protein>
    <submittedName>
        <fullName evidence="1">Uncharacterized protein</fullName>
    </submittedName>
</protein>
<dbReference type="RefSeq" id="WP_152099017.1">
    <property type="nucleotide sequence ID" value="NZ_AP021861.1"/>
</dbReference>
<dbReference type="AlphaFoldDB" id="A0A5K7XFR5"/>
<name>A0A5K7XFR5_9BACT</name>
<accession>A0A5K7XFR5</accession>
<dbReference type="EMBL" id="AP021861">
    <property type="protein sequence ID" value="BBO33186.1"/>
    <property type="molecule type" value="Genomic_DNA"/>
</dbReference>
<reference evidence="2" key="1">
    <citation type="submission" date="2019-10" db="EMBL/GenBank/DDBJ databases">
        <title>Lacipirellula parvula gen. nov., sp. nov., representing a lineage of planctomycetes widespread in freshwater anoxic habitats, and description of the family Lacipirellulaceae.</title>
        <authorList>
            <person name="Dedysh S.N."/>
            <person name="Kulichevskaya I.S."/>
            <person name="Beletsky A.V."/>
            <person name="Rakitin A.L."/>
            <person name="Mardanov A.V."/>
            <person name="Ivanova A.A."/>
            <person name="Saltykova V.X."/>
            <person name="Rijpstra W.I.C."/>
            <person name="Sinninghe Damste J.S."/>
            <person name="Ravin N.V."/>
        </authorList>
    </citation>
    <scope>NUCLEOTIDE SEQUENCE [LARGE SCALE GENOMIC DNA]</scope>
    <source>
        <strain evidence="2">PX69</strain>
    </source>
</reference>